<keyword evidence="2" id="KW-1003">Cell membrane</keyword>
<dbReference type="PANTHER" id="PTHR47089:SF1">
    <property type="entry name" value="GUANOSINE ABC TRANSPORTER PERMEASE PROTEIN NUPP"/>
    <property type="match status" value="1"/>
</dbReference>
<dbReference type="HOGENOM" id="CLU_040769_0_0_5"/>
<evidence type="ECO:0000256" key="1">
    <source>
        <dbReference type="ARBA" id="ARBA00004651"/>
    </source>
</evidence>
<organism evidence="7 8">
    <name type="scientific">Roseovarius mucosus DSM 17069</name>
    <dbReference type="NCBI Taxonomy" id="1288298"/>
    <lineage>
        <taxon>Bacteria</taxon>
        <taxon>Pseudomonadati</taxon>
        <taxon>Pseudomonadota</taxon>
        <taxon>Alphaproteobacteria</taxon>
        <taxon>Rhodobacterales</taxon>
        <taxon>Roseobacteraceae</taxon>
        <taxon>Roseovarius</taxon>
    </lineage>
</organism>
<feature type="transmembrane region" description="Helical" evidence="6">
    <location>
        <begin position="204"/>
        <end position="222"/>
    </location>
</feature>
<evidence type="ECO:0000256" key="2">
    <source>
        <dbReference type="ARBA" id="ARBA00022475"/>
    </source>
</evidence>
<dbReference type="AlphaFoldDB" id="A0A0A0HSA8"/>
<feature type="transmembrane region" description="Helical" evidence="6">
    <location>
        <begin position="27"/>
        <end position="56"/>
    </location>
</feature>
<sequence length="357" mass="37466">MGLMRGWHMRLEPIANPSLARSTLPPVLAIAATVIVASLLAMLAGADPFAVLGLILKGAAGSKFAVLETLNRATPLIFTGLAVAVAFRARLWNIGAEAQLYAGALMTVVLGTGALPWSATALLPTLVLVSMLAGAAVLLVPALLKVRFGVDEVVTTLLFNFIFLLFISLLLEGPLKDPMGMGWPKSERLIAEARLPRIVEGLRLHWGFALALISAALVWVIQRRTTLGYEMRAVGLNREAARFAGIPVNAVLIKTALLSGGLAALAGFSEVAGVKGSLTLDLSPGFGYTGIIVAMLALLNPLGVIAAALFVAGIFVGADSMSRAVGVPTYLADIMLATALLLMVLAILLTRFRVVRE</sequence>
<dbReference type="PATRIC" id="fig|1288298.3.peg.75"/>
<feature type="transmembrane region" description="Helical" evidence="6">
    <location>
        <begin position="100"/>
        <end position="119"/>
    </location>
</feature>
<evidence type="ECO:0000256" key="4">
    <source>
        <dbReference type="ARBA" id="ARBA00022989"/>
    </source>
</evidence>
<evidence type="ECO:0000313" key="8">
    <source>
        <dbReference type="Proteomes" id="UP000030021"/>
    </source>
</evidence>
<evidence type="ECO:0000313" key="7">
    <source>
        <dbReference type="EMBL" id="KGM89484.1"/>
    </source>
</evidence>
<comment type="caution">
    <text evidence="7">The sequence shown here is derived from an EMBL/GenBank/DDBJ whole genome shotgun (WGS) entry which is preliminary data.</text>
</comment>
<dbReference type="Proteomes" id="UP000030021">
    <property type="component" value="Unassembled WGS sequence"/>
</dbReference>
<feature type="transmembrane region" description="Helical" evidence="6">
    <location>
        <begin position="288"/>
        <end position="318"/>
    </location>
</feature>
<dbReference type="CDD" id="cd06580">
    <property type="entry name" value="TM_PBP1_transp_TpRbsC_like"/>
    <property type="match status" value="1"/>
</dbReference>
<evidence type="ECO:0000256" key="6">
    <source>
        <dbReference type="SAM" id="Phobius"/>
    </source>
</evidence>
<feature type="transmembrane region" description="Helical" evidence="6">
    <location>
        <begin position="125"/>
        <end position="144"/>
    </location>
</feature>
<dbReference type="eggNOG" id="COG4603">
    <property type="taxonomic scope" value="Bacteria"/>
</dbReference>
<accession>A0A0A0HSA8</accession>
<evidence type="ECO:0000256" key="5">
    <source>
        <dbReference type="ARBA" id="ARBA00023136"/>
    </source>
</evidence>
<dbReference type="InterPro" id="IPR001851">
    <property type="entry name" value="ABC_transp_permease"/>
</dbReference>
<comment type="subcellular location">
    <subcellularLocation>
        <location evidence="1">Cell membrane</location>
        <topology evidence="1">Multi-pass membrane protein</topology>
    </subcellularLocation>
</comment>
<dbReference type="Pfam" id="PF02653">
    <property type="entry name" value="BPD_transp_2"/>
    <property type="match status" value="1"/>
</dbReference>
<feature type="transmembrane region" description="Helical" evidence="6">
    <location>
        <begin position="330"/>
        <end position="349"/>
    </location>
</feature>
<keyword evidence="5 6" id="KW-0472">Membrane</keyword>
<proteinExistence type="predicted"/>
<evidence type="ECO:0000256" key="3">
    <source>
        <dbReference type="ARBA" id="ARBA00022692"/>
    </source>
</evidence>
<protein>
    <submittedName>
        <fullName evidence="7">Nucleoside ABC transporter membrane protein</fullName>
    </submittedName>
</protein>
<feature type="transmembrane region" description="Helical" evidence="6">
    <location>
        <begin position="76"/>
        <end position="93"/>
    </location>
</feature>
<dbReference type="PANTHER" id="PTHR47089">
    <property type="entry name" value="ABC TRANSPORTER, PERMEASE PROTEIN"/>
    <property type="match status" value="1"/>
</dbReference>
<gene>
    <name evidence="7" type="ORF">rosmuc_00075</name>
</gene>
<dbReference type="EMBL" id="AONH01000001">
    <property type="protein sequence ID" value="KGM89484.1"/>
    <property type="molecule type" value="Genomic_DNA"/>
</dbReference>
<dbReference type="GO" id="GO:0005886">
    <property type="term" value="C:plasma membrane"/>
    <property type="evidence" value="ECO:0007669"/>
    <property type="project" value="UniProtKB-SubCell"/>
</dbReference>
<name>A0A0A0HSA8_9RHOB</name>
<dbReference type="GO" id="GO:0022857">
    <property type="term" value="F:transmembrane transporter activity"/>
    <property type="evidence" value="ECO:0007669"/>
    <property type="project" value="InterPro"/>
</dbReference>
<reference evidence="7 8" key="1">
    <citation type="submission" date="2013-01" db="EMBL/GenBank/DDBJ databases">
        <authorList>
            <person name="Fiebig A."/>
            <person name="Goeker M."/>
            <person name="Klenk H.-P.P."/>
        </authorList>
    </citation>
    <scope>NUCLEOTIDE SEQUENCE [LARGE SCALE GENOMIC DNA]</scope>
    <source>
        <strain evidence="7 8">DSM 17069</strain>
    </source>
</reference>
<feature type="transmembrane region" description="Helical" evidence="6">
    <location>
        <begin position="153"/>
        <end position="171"/>
    </location>
</feature>
<keyword evidence="4 6" id="KW-1133">Transmembrane helix</keyword>
<keyword evidence="3 6" id="KW-0812">Transmembrane</keyword>
<dbReference type="STRING" id="215743.ROSMUCSMR3_02195"/>